<dbReference type="SUPFAM" id="SSF47616">
    <property type="entry name" value="GST C-terminal domain-like"/>
    <property type="match status" value="1"/>
</dbReference>
<dbReference type="InterPro" id="IPR010987">
    <property type="entry name" value="Glutathione-S-Trfase_C-like"/>
</dbReference>
<comment type="caution">
    <text evidence="5">The sequence shown here is derived from an EMBL/GenBank/DDBJ whole genome shotgun (WGS) entry which is preliminary data.</text>
</comment>
<dbReference type="CDD" id="cd03048">
    <property type="entry name" value="GST_N_Ure2p_like"/>
    <property type="match status" value="1"/>
</dbReference>
<dbReference type="InterPro" id="IPR036282">
    <property type="entry name" value="Glutathione-S-Trfase_C_sf"/>
</dbReference>
<dbReference type="SUPFAM" id="SSF52833">
    <property type="entry name" value="Thioredoxin-like"/>
    <property type="match status" value="1"/>
</dbReference>
<dbReference type="Proteomes" id="UP000521943">
    <property type="component" value="Unassembled WGS sequence"/>
</dbReference>
<evidence type="ECO:0000313" key="5">
    <source>
        <dbReference type="EMBL" id="KAF6762682.1"/>
    </source>
</evidence>
<dbReference type="InterPro" id="IPR004045">
    <property type="entry name" value="Glutathione_S-Trfase_N"/>
</dbReference>
<dbReference type="AlphaFoldDB" id="A0A8H6IE46"/>
<feature type="domain" description="GST C-terminal" evidence="4">
    <location>
        <begin position="104"/>
        <end position="228"/>
    </location>
</feature>
<sequence>MSQDSKPLHLYVGSYPTPNSVAVCTYLDELKANTGVDYDFTRIEFSKNTQKEDWFVKLNPNGRIPVLVDRTRSDFIVFETSAILLYLAQHYDKGYAFWFDPEKDANNYSEMVQWIFFAHGGIGPMQGQYHHFAQAPEKIPYAQKRYLEETKRLYGVLNIRLNGRDYLAGDGKGKYSLADIKAFPWVKIHPLVASIETLDEFPNVKAWLARCVAREASVSGAAVGSSGK</sequence>
<dbReference type="SFLD" id="SFLDG00358">
    <property type="entry name" value="Main_(cytGST)"/>
    <property type="match status" value="1"/>
</dbReference>
<dbReference type="Pfam" id="PF00043">
    <property type="entry name" value="GST_C"/>
    <property type="match status" value="1"/>
</dbReference>
<feature type="domain" description="GST N-terminal" evidence="3">
    <location>
        <begin position="11"/>
        <end position="95"/>
    </location>
</feature>
<dbReference type="Pfam" id="PF02798">
    <property type="entry name" value="GST_N"/>
    <property type="match status" value="1"/>
</dbReference>
<dbReference type="GO" id="GO:0016740">
    <property type="term" value="F:transferase activity"/>
    <property type="evidence" value="ECO:0007669"/>
    <property type="project" value="UniProtKB-KW"/>
</dbReference>
<organism evidence="5 6">
    <name type="scientific">Ephemerocybe angulata</name>
    <dbReference type="NCBI Taxonomy" id="980116"/>
    <lineage>
        <taxon>Eukaryota</taxon>
        <taxon>Fungi</taxon>
        <taxon>Dikarya</taxon>
        <taxon>Basidiomycota</taxon>
        <taxon>Agaricomycotina</taxon>
        <taxon>Agaricomycetes</taxon>
        <taxon>Agaricomycetidae</taxon>
        <taxon>Agaricales</taxon>
        <taxon>Agaricineae</taxon>
        <taxon>Psathyrellaceae</taxon>
        <taxon>Ephemerocybe</taxon>
    </lineage>
</organism>
<dbReference type="SFLD" id="SFLDG01151">
    <property type="entry name" value="Main.2:_Nu-like"/>
    <property type="match status" value="1"/>
</dbReference>
<dbReference type="PROSITE" id="PS50405">
    <property type="entry name" value="GST_CTER"/>
    <property type="match status" value="1"/>
</dbReference>
<reference evidence="5 6" key="1">
    <citation type="submission" date="2020-07" db="EMBL/GenBank/DDBJ databases">
        <title>Comparative genomics of pyrophilous fungi reveals a link between fire events and developmental genes.</title>
        <authorList>
            <consortium name="DOE Joint Genome Institute"/>
            <person name="Steindorff A.S."/>
            <person name="Carver A."/>
            <person name="Calhoun S."/>
            <person name="Stillman K."/>
            <person name="Liu H."/>
            <person name="Lipzen A."/>
            <person name="Pangilinan J."/>
            <person name="Labutti K."/>
            <person name="Bruns T.D."/>
            <person name="Grigoriev I.V."/>
        </authorList>
    </citation>
    <scope>NUCLEOTIDE SEQUENCE [LARGE SCALE GENOMIC DNA]</scope>
    <source>
        <strain evidence="5 6">CBS 144469</strain>
    </source>
</reference>
<protein>
    <submittedName>
        <fullName evidence="5">Glutathione S-transferase</fullName>
    </submittedName>
</protein>
<name>A0A8H6IE46_9AGAR</name>
<dbReference type="InterPro" id="IPR036249">
    <property type="entry name" value="Thioredoxin-like_sf"/>
</dbReference>
<evidence type="ECO:0000313" key="6">
    <source>
        <dbReference type="Proteomes" id="UP000521943"/>
    </source>
</evidence>
<evidence type="ECO:0000256" key="1">
    <source>
        <dbReference type="ARBA" id="ARBA00007409"/>
    </source>
</evidence>
<evidence type="ECO:0000256" key="2">
    <source>
        <dbReference type="RuleBase" id="RU003494"/>
    </source>
</evidence>
<dbReference type="SFLD" id="SFLDS00019">
    <property type="entry name" value="Glutathione_Transferase_(cytos"/>
    <property type="match status" value="1"/>
</dbReference>
<accession>A0A8H6IE46</accession>
<dbReference type="OrthoDB" id="422574at2759"/>
<dbReference type="Gene3D" id="1.20.1050.10">
    <property type="match status" value="1"/>
</dbReference>
<gene>
    <name evidence="5" type="ORF">DFP72DRAFT_1041237</name>
</gene>
<dbReference type="PANTHER" id="PTHR44051">
    <property type="entry name" value="GLUTATHIONE S-TRANSFERASE-RELATED"/>
    <property type="match status" value="1"/>
</dbReference>
<evidence type="ECO:0000259" key="3">
    <source>
        <dbReference type="PROSITE" id="PS50404"/>
    </source>
</evidence>
<dbReference type="InterPro" id="IPR004046">
    <property type="entry name" value="GST_C"/>
</dbReference>
<keyword evidence="5" id="KW-0808">Transferase</keyword>
<dbReference type="Gene3D" id="3.40.30.10">
    <property type="entry name" value="Glutaredoxin"/>
    <property type="match status" value="1"/>
</dbReference>
<keyword evidence="6" id="KW-1185">Reference proteome</keyword>
<dbReference type="PANTHER" id="PTHR44051:SF8">
    <property type="entry name" value="GLUTATHIONE S-TRANSFERASE GSTA"/>
    <property type="match status" value="1"/>
</dbReference>
<proteinExistence type="inferred from homology"/>
<comment type="similarity">
    <text evidence="1 2">Belongs to the GST superfamily.</text>
</comment>
<dbReference type="EMBL" id="JACGCI010000007">
    <property type="protein sequence ID" value="KAF6762682.1"/>
    <property type="molecule type" value="Genomic_DNA"/>
</dbReference>
<dbReference type="PROSITE" id="PS50404">
    <property type="entry name" value="GST_NTER"/>
    <property type="match status" value="1"/>
</dbReference>
<dbReference type="InterPro" id="IPR040079">
    <property type="entry name" value="Glutathione_S-Trfase"/>
</dbReference>
<evidence type="ECO:0000259" key="4">
    <source>
        <dbReference type="PROSITE" id="PS50405"/>
    </source>
</evidence>